<evidence type="ECO:0000256" key="1">
    <source>
        <dbReference type="SAM" id="SignalP"/>
    </source>
</evidence>
<keyword evidence="4" id="KW-1185">Reference proteome</keyword>
<name>A0ABS5HCW3_9GAMM</name>
<protein>
    <recommendedName>
        <fullName evidence="2">ABC-type glycine betaine transport system substrate-binding domain-containing protein</fullName>
    </recommendedName>
</protein>
<proteinExistence type="predicted"/>
<accession>A0ABS5HCW3</accession>
<dbReference type="Proteomes" id="UP000679722">
    <property type="component" value="Unassembled WGS sequence"/>
</dbReference>
<dbReference type="RefSeq" id="WP_211536824.1">
    <property type="nucleotide sequence ID" value="NZ_JAGSSV010000014.1"/>
</dbReference>
<evidence type="ECO:0000313" key="3">
    <source>
        <dbReference type="EMBL" id="MBR7889498.1"/>
    </source>
</evidence>
<comment type="caution">
    <text evidence="3">The sequence shown here is derived from an EMBL/GenBank/DDBJ whole genome shotgun (WGS) entry which is preliminary data.</text>
</comment>
<evidence type="ECO:0000313" key="4">
    <source>
        <dbReference type="Proteomes" id="UP000679722"/>
    </source>
</evidence>
<feature type="domain" description="ABC-type glycine betaine transport system substrate-binding" evidence="2">
    <location>
        <begin position="24"/>
        <end position="306"/>
    </location>
</feature>
<dbReference type="Gene3D" id="3.40.190.100">
    <property type="entry name" value="Glycine betaine-binding periplasmic protein, domain 2"/>
    <property type="match status" value="1"/>
</dbReference>
<gene>
    <name evidence="3" type="ORF">J9B83_11155</name>
</gene>
<keyword evidence="1" id="KW-0732">Signal</keyword>
<feature type="chain" id="PRO_5046427524" description="ABC-type glycine betaine transport system substrate-binding domain-containing protein" evidence="1">
    <location>
        <begin position="23"/>
        <end position="317"/>
    </location>
</feature>
<dbReference type="CDD" id="cd13642">
    <property type="entry name" value="PBP2_BCP_1"/>
    <property type="match status" value="1"/>
</dbReference>
<feature type="signal peptide" evidence="1">
    <location>
        <begin position="1"/>
        <end position="22"/>
    </location>
</feature>
<dbReference type="InterPro" id="IPR007210">
    <property type="entry name" value="ABC_Gly_betaine_transp_sub-bd"/>
</dbReference>
<reference evidence="3 4" key="1">
    <citation type="submission" date="2021-04" db="EMBL/GenBank/DDBJ databases">
        <authorList>
            <person name="Sun C."/>
        </authorList>
    </citation>
    <scope>NUCLEOTIDE SEQUENCE [LARGE SCALE GENOMIC DNA]</scope>
    <source>
        <strain evidence="3 4">A79</strain>
    </source>
</reference>
<dbReference type="SUPFAM" id="SSF53850">
    <property type="entry name" value="Periplasmic binding protein-like II"/>
    <property type="match status" value="1"/>
</dbReference>
<evidence type="ECO:0000259" key="2">
    <source>
        <dbReference type="Pfam" id="PF04069"/>
    </source>
</evidence>
<dbReference type="Gene3D" id="3.10.105.10">
    <property type="entry name" value="Dipeptide-binding Protein, Domain 3"/>
    <property type="match status" value="2"/>
</dbReference>
<organism evidence="3 4">
    <name type="scientific">Marinomonas vulgaris</name>
    <dbReference type="NCBI Taxonomy" id="2823372"/>
    <lineage>
        <taxon>Bacteria</taxon>
        <taxon>Pseudomonadati</taxon>
        <taxon>Pseudomonadota</taxon>
        <taxon>Gammaproteobacteria</taxon>
        <taxon>Oceanospirillales</taxon>
        <taxon>Oceanospirillaceae</taxon>
        <taxon>Marinomonas</taxon>
    </lineage>
</organism>
<reference evidence="4" key="2">
    <citation type="submission" date="2023-07" db="EMBL/GenBank/DDBJ databases">
        <title>Marinomonas vulgaris A79, complete genome.</title>
        <authorList>
            <person name="Ying J.-J."/>
        </authorList>
    </citation>
    <scope>NUCLEOTIDE SEQUENCE [LARGE SCALE GENOMIC DNA]</scope>
    <source>
        <strain evidence="4">A79</strain>
    </source>
</reference>
<sequence length="317" mass="34641">MNTVKKISATAILGLTSVMTQAADVVLGAPAWPSATVTSSILKIVLEENLGLDVALQSGSNSVIFEAMDRGTMQVHPEVWLPNQQNLHDKYVNDRGTVVQNQNGIEAKQGVCITRAASEKYNITSIYDLTDPAKAALFDSNGDGKGEIWVGQPGAASTSVEIIKAKSYGYDETLDLVEMDTPVNWASLDVAAAAGRPYAFFCYTPHYVFAVHDLVFLEEPKHNADTWSVLQPSEDPDWLEKSNADSAWPTAYLYLHYAKSLEKEHPEAAILLKNFKVNADILSALSYSMVVDKKDPGTVAEEWVANNSDIVESWLGQ</sequence>
<dbReference type="Pfam" id="PF04069">
    <property type="entry name" value="OpuAC"/>
    <property type="match status" value="1"/>
</dbReference>
<dbReference type="EMBL" id="JAGSSV010000014">
    <property type="protein sequence ID" value="MBR7889498.1"/>
    <property type="molecule type" value="Genomic_DNA"/>
</dbReference>